<dbReference type="OrthoDB" id="276261at2759"/>
<feature type="domain" description="DNA mismatch repair protein MutS core" evidence="7">
    <location>
        <begin position="252"/>
        <end position="533"/>
    </location>
</feature>
<feature type="domain" description="DNA mismatch repair proteins mutS family" evidence="8">
    <location>
        <begin position="547"/>
        <end position="735"/>
    </location>
</feature>
<evidence type="ECO:0000313" key="10">
    <source>
        <dbReference type="Proteomes" id="UP001151518"/>
    </source>
</evidence>
<dbReference type="SUPFAM" id="SSF52540">
    <property type="entry name" value="P-loop containing nucleoside triphosphate hydrolases"/>
    <property type="match status" value="1"/>
</dbReference>
<dbReference type="Gene3D" id="3.30.420.110">
    <property type="entry name" value="MutS, connector domain"/>
    <property type="match status" value="1"/>
</dbReference>
<dbReference type="Gene3D" id="3.40.50.300">
    <property type="entry name" value="P-loop containing nucleotide triphosphate hydrolases"/>
    <property type="match status" value="1"/>
</dbReference>
<keyword evidence="5" id="KW-0469">Meiosis</keyword>
<comment type="similarity">
    <text evidence="1">Belongs to the DNA mismatch repair MutS family.</text>
</comment>
<dbReference type="GO" id="GO:0005634">
    <property type="term" value="C:nucleus"/>
    <property type="evidence" value="ECO:0007669"/>
    <property type="project" value="TreeGrafter"/>
</dbReference>
<proteinExistence type="inferred from homology"/>
<evidence type="ECO:0000256" key="1">
    <source>
        <dbReference type="ARBA" id="ARBA00006271"/>
    </source>
</evidence>
<dbReference type="GO" id="GO:0005524">
    <property type="term" value="F:ATP binding"/>
    <property type="evidence" value="ECO:0007669"/>
    <property type="project" value="UniProtKB-KW"/>
</dbReference>
<name>A0A9W8KVQ9_9FUNG</name>
<dbReference type="Pfam" id="PF05192">
    <property type="entry name" value="MutS_III"/>
    <property type="match status" value="1"/>
</dbReference>
<organism evidence="9 10">
    <name type="scientific">Coemansia spiralis</name>
    <dbReference type="NCBI Taxonomy" id="417178"/>
    <lineage>
        <taxon>Eukaryota</taxon>
        <taxon>Fungi</taxon>
        <taxon>Fungi incertae sedis</taxon>
        <taxon>Zoopagomycota</taxon>
        <taxon>Kickxellomycotina</taxon>
        <taxon>Kickxellomycetes</taxon>
        <taxon>Kickxellales</taxon>
        <taxon>Kickxellaceae</taxon>
        <taxon>Coemansia</taxon>
    </lineage>
</organism>
<dbReference type="GO" id="GO:0140664">
    <property type="term" value="F:ATP-dependent DNA damage sensor activity"/>
    <property type="evidence" value="ECO:0007669"/>
    <property type="project" value="InterPro"/>
</dbReference>
<dbReference type="InterPro" id="IPR036678">
    <property type="entry name" value="MutS_con_dom_sf"/>
</dbReference>
<dbReference type="InterPro" id="IPR000432">
    <property type="entry name" value="DNA_mismatch_repair_MutS_C"/>
</dbReference>
<dbReference type="Pfam" id="PF05190">
    <property type="entry name" value="MutS_IV"/>
    <property type="match status" value="1"/>
</dbReference>
<evidence type="ECO:0000256" key="6">
    <source>
        <dbReference type="SAM" id="MobiDB-lite"/>
    </source>
</evidence>
<dbReference type="EMBL" id="JANBTW010000155">
    <property type="protein sequence ID" value="KAJ2669318.1"/>
    <property type="molecule type" value="Genomic_DNA"/>
</dbReference>
<gene>
    <name evidence="9" type="primary">MSH4</name>
    <name evidence="9" type="ORF">GGI25_006193</name>
</gene>
<evidence type="ECO:0000256" key="3">
    <source>
        <dbReference type="ARBA" id="ARBA00022840"/>
    </source>
</evidence>
<dbReference type="InterPro" id="IPR045076">
    <property type="entry name" value="MutS"/>
</dbReference>
<dbReference type="SUPFAM" id="SSF48334">
    <property type="entry name" value="DNA repair protein MutS, domain III"/>
    <property type="match status" value="1"/>
</dbReference>
<dbReference type="AlphaFoldDB" id="A0A9W8KVQ9"/>
<evidence type="ECO:0000256" key="2">
    <source>
        <dbReference type="ARBA" id="ARBA00022741"/>
    </source>
</evidence>
<sequence length="767" mass="85314">MDTTHSAIIDLTQIASDSSNQDFHYDNDDEVSIVSSSFPSKKRAKTEPLSLAPRFNNKEPTESLAPTSAFSEIPGVPNTLMVLTEGRGIASEIAYSFVDLTTCQCILSQMADTASYSRSIYAIVTTRPQLILVPKAMADGRSKAMVNIRRYLPWLAISSLERSLFNDNEGARRLKELAIPAQVPQLARIMHRKQYAVAAFNAMVQYLELSLGQVFASGSVNIKYKQTEGTMQIDPGAWRDLGLDACVMTNRKTEPTLFSAINHTFTKMGSRLLRANILQPYTDLNTIYARQNAVLEILDNEEEFFFLSTNLPATPDIDATITSIVRQPLAPANAKQTNQAINNVLLVKHILLTAETLATTFKKGTRSRLLEEIIATLADSPRGIFDKVTQEAVELVERYANDMQIPIRAVYKPASGYIMTIKKEFLGNTTPDDFVNVSVKKNLVTFTTLDMASITTFNRLLSTIISIFAKAIHGLIDVIRSNISVIYRISEAVALLDMLTSFACHCTLHSCVVPEFSDSINIVEGRHPILDTMGTEVVPNSIKTGKQTFTIVSGPNTGGKSTYLRQIVYLVIMAQIGCLVPANMATLKIFDKLFVRMNNDDNIAASESTFLREMHDISYILQNYDQHSLVAVDELGRSTNTMEGKAICRAICEEFLESNTTVFLTTHFLDLPQVLGEHPNCKAIVLSQEVNKEETIVQKYKAFPGFQANTLYGIHLAERMGYPQDIINIAKQVADEIINEQKKPYKTCSDEQICEDELAQEAQEIID</sequence>
<keyword evidence="4" id="KW-0238">DNA-binding</keyword>
<keyword evidence="2" id="KW-0547">Nucleotide-binding</keyword>
<comment type="caution">
    <text evidence="9">The sequence shown here is derived from an EMBL/GenBank/DDBJ whole genome shotgun (WGS) entry which is preliminary data.</text>
</comment>
<accession>A0A9W8KVQ9</accession>
<evidence type="ECO:0000256" key="4">
    <source>
        <dbReference type="ARBA" id="ARBA00023125"/>
    </source>
</evidence>
<dbReference type="Pfam" id="PF00488">
    <property type="entry name" value="MutS_V"/>
    <property type="match status" value="1"/>
</dbReference>
<protein>
    <submittedName>
        <fullName evidence="9">MutS protein msh4</fullName>
    </submittedName>
</protein>
<dbReference type="Proteomes" id="UP001151518">
    <property type="component" value="Unassembled WGS sequence"/>
</dbReference>
<evidence type="ECO:0000256" key="5">
    <source>
        <dbReference type="ARBA" id="ARBA00023254"/>
    </source>
</evidence>
<dbReference type="InterPro" id="IPR007861">
    <property type="entry name" value="DNA_mismatch_repair_MutS_clamp"/>
</dbReference>
<dbReference type="PANTHER" id="PTHR11361:SF21">
    <property type="entry name" value="MUTS PROTEIN HOMOLOG 4"/>
    <property type="match status" value="1"/>
</dbReference>
<dbReference type="PANTHER" id="PTHR11361">
    <property type="entry name" value="DNA MISMATCH REPAIR PROTEIN MUTS FAMILY MEMBER"/>
    <property type="match status" value="1"/>
</dbReference>
<dbReference type="InterPro" id="IPR007696">
    <property type="entry name" value="DNA_mismatch_repair_MutS_core"/>
</dbReference>
<evidence type="ECO:0000259" key="7">
    <source>
        <dbReference type="SMART" id="SM00533"/>
    </source>
</evidence>
<dbReference type="GO" id="GO:0007131">
    <property type="term" value="P:reciprocal meiotic recombination"/>
    <property type="evidence" value="ECO:0007669"/>
    <property type="project" value="TreeGrafter"/>
</dbReference>
<dbReference type="SMART" id="SM00534">
    <property type="entry name" value="MUTSac"/>
    <property type="match status" value="1"/>
</dbReference>
<dbReference type="GO" id="GO:0030983">
    <property type="term" value="F:mismatched DNA binding"/>
    <property type="evidence" value="ECO:0007669"/>
    <property type="project" value="InterPro"/>
</dbReference>
<evidence type="ECO:0000259" key="8">
    <source>
        <dbReference type="SMART" id="SM00534"/>
    </source>
</evidence>
<dbReference type="InterPro" id="IPR011184">
    <property type="entry name" value="DNA_mismatch_repair_Msh2"/>
</dbReference>
<dbReference type="SMART" id="SM00533">
    <property type="entry name" value="MUTSd"/>
    <property type="match status" value="1"/>
</dbReference>
<feature type="region of interest" description="Disordered" evidence="6">
    <location>
        <begin position="44"/>
        <end position="65"/>
    </location>
</feature>
<dbReference type="PIRSF" id="PIRSF005813">
    <property type="entry name" value="MSH2"/>
    <property type="match status" value="1"/>
</dbReference>
<keyword evidence="3" id="KW-0067">ATP-binding</keyword>
<evidence type="ECO:0000313" key="9">
    <source>
        <dbReference type="EMBL" id="KAJ2669318.1"/>
    </source>
</evidence>
<dbReference type="GO" id="GO:0006298">
    <property type="term" value="P:mismatch repair"/>
    <property type="evidence" value="ECO:0007669"/>
    <property type="project" value="InterPro"/>
</dbReference>
<dbReference type="Gene3D" id="1.10.1420.10">
    <property type="match status" value="3"/>
</dbReference>
<dbReference type="InterPro" id="IPR027417">
    <property type="entry name" value="P-loop_NTPase"/>
</dbReference>
<reference evidence="9" key="1">
    <citation type="submission" date="2022-07" db="EMBL/GenBank/DDBJ databases">
        <title>Phylogenomic reconstructions and comparative analyses of Kickxellomycotina fungi.</title>
        <authorList>
            <person name="Reynolds N.K."/>
            <person name="Stajich J.E."/>
            <person name="Barry K."/>
            <person name="Grigoriev I.V."/>
            <person name="Crous P."/>
            <person name="Smith M.E."/>
        </authorList>
    </citation>
    <scope>NUCLEOTIDE SEQUENCE</scope>
    <source>
        <strain evidence="9">NRRL 3115</strain>
    </source>
</reference>
<dbReference type="InterPro" id="IPR036187">
    <property type="entry name" value="DNA_mismatch_repair_MutS_sf"/>
</dbReference>